<keyword evidence="2" id="KW-1185">Reference proteome</keyword>
<accession>A0A9P6HN39</accession>
<evidence type="ECO:0000313" key="1">
    <source>
        <dbReference type="EMBL" id="KAF9790779.1"/>
    </source>
</evidence>
<reference evidence="1" key="2">
    <citation type="submission" date="2020-11" db="EMBL/GenBank/DDBJ databases">
        <authorList>
            <consortium name="DOE Joint Genome Institute"/>
            <person name="Kuo A."/>
            <person name="Miyauchi S."/>
            <person name="Kiss E."/>
            <person name="Drula E."/>
            <person name="Kohler A."/>
            <person name="Sanchez-Garcia M."/>
            <person name="Andreopoulos B."/>
            <person name="Barry K.W."/>
            <person name="Bonito G."/>
            <person name="Buee M."/>
            <person name="Carver A."/>
            <person name="Chen C."/>
            <person name="Cichocki N."/>
            <person name="Clum A."/>
            <person name="Culley D."/>
            <person name="Crous P.W."/>
            <person name="Fauchery L."/>
            <person name="Girlanda M."/>
            <person name="Hayes R."/>
            <person name="Keri Z."/>
            <person name="Labutti K."/>
            <person name="Lipzen A."/>
            <person name="Lombard V."/>
            <person name="Magnuson J."/>
            <person name="Maillard F."/>
            <person name="Morin E."/>
            <person name="Murat C."/>
            <person name="Nolan M."/>
            <person name="Ohm R."/>
            <person name="Pangilinan J."/>
            <person name="Pereira M."/>
            <person name="Perotto S."/>
            <person name="Peter M."/>
            <person name="Riley R."/>
            <person name="Sitrit Y."/>
            <person name="Stielow B."/>
            <person name="Szollosi G."/>
            <person name="Zifcakova L."/>
            <person name="Stursova M."/>
            <person name="Spatafora J.W."/>
            <person name="Tedersoo L."/>
            <person name="Vaario L.-M."/>
            <person name="Yamada A."/>
            <person name="Yan M."/>
            <person name="Wang P."/>
            <person name="Xu J."/>
            <person name="Bruns T."/>
            <person name="Baldrian P."/>
            <person name="Vilgalys R."/>
            <person name="Henrissat B."/>
            <person name="Grigoriev I.V."/>
            <person name="Hibbett D."/>
            <person name="Nagy L.G."/>
            <person name="Martin F.M."/>
        </authorList>
    </citation>
    <scope>NUCLEOTIDE SEQUENCE</scope>
    <source>
        <strain evidence="1">UH-Tt-Lm1</strain>
    </source>
</reference>
<comment type="caution">
    <text evidence="1">The sequence shown here is derived from an EMBL/GenBank/DDBJ whole genome shotgun (WGS) entry which is preliminary data.</text>
</comment>
<evidence type="ECO:0000313" key="2">
    <source>
        <dbReference type="Proteomes" id="UP000736335"/>
    </source>
</evidence>
<dbReference type="AlphaFoldDB" id="A0A9P6HN39"/>
<organism evidence="1 2">
    <name type="scientific">Thelephora terrestris</name>
    <dbReference type="NCBI Taxonomy" id="56493"/>
    <lineage>
        <taxon>Eukaryota</taxon>
        <taxon>Fungi</taxon>
        <taxon>Dikarya</taxon>
        <taxon>Basidiomycota</taxon>
        <taxon>Agaricomycotina</taxon>
        <taxon>Agaricomycetes</taxon>
        <taxon>Thelephorales</taxon>
        <taxon>Thelephoraceae</taxon>
        <taxon>Thelephora</taxon>
    </lineage>
</organism>
<reference evidence="1" key="1">
    <citation type="journal article" date="2020" name="Nat. Commun.">
        <title>Large-scale genome sequencing of mycorrhizal fungi provides insights into the early evolution of symbiotic traits.</title>
        <authorList>
            <person name="Miyauchi S."/>
            <person name="Kiss E."/>
            <person name="Kuo A."/>
            <person name="Drula E."/>
            <person name="Kohler A."/>
            <person name="Sanchez-Garcia M."/>
            <person name="Morin E."/>
            <person name="Andreopoulos B."/>
            <person name="Barry K.W."/>
            <person name="Bonito G."/>
            <person name="Buee M."/>
            <person name="Carver A."/>
            <person name="Chen C."/>
            <person name="Cichocki N."/>
            <person name="Clum A."/>
            <person name="Culley D."/>
            <person name="Crous P.W."/>
            <person name="Fauchery L."/>
            <person name="Girlanda M."/>
            <person name="Hayes R.D."/>
            <person name="Keri Z."/>
            <person name="LaButti K."/>
            <person name="Lipzen A."/>
            <person name="Lombard V."/>
            <person name="Magnuson J."/>
            <person name="Maillard F."/>
            <person name="Murat C."/>
            <person name="Nolan M."/>
            <person name="Ohm R.A."/>
            <person name="Pangilinan J."/>
            <person name="Pereira M.F."/>
            <person name="Perotto S."/>
            <person name="Peter M."/>
            <person name="Pfister S."/>
            <person name="Riley R."/>
            <person name="Sitrit Y."/>
            <person name="Stielow J.B."/>
            <person name="Szollosi G."/>
            <person name="Zifcakova L."/>
            <person name="Stursova M."/>
            <person name="Spatafora J.W."/>
            <person name="Tedersoo L."/>
            <person name="Vaario L.M."/>
            <person name="Yamada A."/>
            <person name="Yan M."/>
            <person name="Wang P."/>
            <person name="Xu J."/>
            <person name="Bruns T."/>
            <person name="Baldrian P."/>
            <person name="Vilgalys R."/>
            <person name="Dunand C."/>
            <person name="Henrissat B."/>
            <person name="Grigoriev I.V."/>
            <person name="Hibbett D."/>
            <person name="Nagy L.G."/>
            <person name="Martin F.M."/>
        </authorList>
    </citation>
    <scope>NUCLEOTIDE SEQUENCE</scope>
    <source>
        <strain evidence="1">UH-Tt-Lm1</strain>
    </source>
</reference>
<dbReference type="Proteomes" id="UP000736335">
    <property type="component" value="Unassembled WGS sequence"/>
</dbReference>
<sequence>MPFIQLFIRRRNLTRFYPGLMSQQKKLDQLGVSGMSSDETSDSGGTKQWRILAPQWRSDAVTAWVRYFNALYHRAKRDRRFSNDRGALPRVRKNAKNYSNNTKFVGDLPKNAYRPQWLNEQIDIVNTVRPGPNVSWMHEPAIVE</sequence>
<dbReference type="EMBL" id="WIUZ02000002">
    <property type="protein sequence ID" value="KAF9790779.1"/>
    <property type="molecule type" value="Genomic_DNA"/>
</dbReference>
<proteinExistence type="predicted"/>
<gene>
    <name evidence="1" type="ORF">BJ322DRAFT_1000014</name>
</gene>
<protein>
    <submittedName>
        <fullName evidence="1">Uncharacterized protein</fullName>
    </submittedName>
</protein>
<name>A0A9P6HN39_9AGAM</name>
<dbReference type="OrthoDB" id="2753353at2759"/>